<evidence type="ECO:0000256" key="3">
    <source>
        <dbReference type="ARBA" id="ARBA00022643"/>
    </source>
</evidence>
<evidence type="ECO:0000256" key="1">
    <source>
        <dbReference type="ARBA" id="ARBA00009881"/>
    </source>
</evidence>
<dbReference type="InterPro" id="IPR004136">
    <property type="entry name" value="NMO"/>
</dbReference>
<accession>A0ABT3CKK9</accession>
<dbReference type="CDD" id="cd04730">
    <property type="entry name" value="NPD_like"/>
    <property type="match status" value="1"/>
</dbReference>
<keyword evidence="5 6" id="KW-0503">Monooxygenase</keyword>
<keyword evidence="3" id="KW-0288">FMN</keyword>
<protein>
    <submittedName>
        <fullName evidence="6">Nitronate monooxygenase</fullName>
    </submittedName>
</protein>
<organism evidence="6 7">
    <name type="scientific">Mycolicibacterium komossense</name>
    <dbReference type="NCBI Taxonomy" id="1779"/>
    <lineage>
        <taxon>Bacteria</taxon>
        <taxon>Bacillati</taxon>
        <taxon>Actinomycetota</taxon>
        <taxon>Actinomycetes</taxon>
        <taxon>Mycobacteriales</taxon>
        <taxon>Mycobacteriaceae</taxon>
        <taxon>Mycolicibacterium</taxon>
    </lineage>
</organism>
<gene>
    <name evidence="6" type="ORF">H7J73_28640</name>
</gene>
<dbReference type="Proteomes" id="UP001526201">
    <property type="component" value="Unassembled WGS sequence"/>
</dbReference>
<comment type="caution">
    <text evidence="6">The sequence shown here is derived from an EMBL/GenBank/DDBJ whole genome shotgun (WGS) entry which is preliminary data.</text>
</comment>
<reference evidence="6 7" key="1">
    <citation type="journal article" date="2022" name="BMC Genomics">
        <title>Comparative genome analysis of mycobacteria focusing on tRNA and non-coding RNA.</title>
        <authorList>
            <person name="Behra P.R.K."/>
            <person name="Pettersson B.M.F."/>
            <person name="Ramesh M."/>
            <person name="Das S."/>
            <person name="Dasgupta S."/>
            <person name="Kirsebom L.A."/>
        </authorList>
    </citation>
    <scope>NUCLEOTIDE SEQUENCE [LARGE SCALE GENOMIC DNA]</scope>
    <source>
        <strain evidence="6 7">DSM 44078</strain>
    </source>
</reference>
<sequence length="301" mass="31488">MPPTTPWSDRLTIPAIAAPMTGVSGPDLVIATCRSGVIGSFPTHNATSTGALDDWLRRIADEVDATDAPVAPNLVVHRSNTRRDADLDCLLRHGVELVIASVGSPAPVIEPLHSAGAAVYADVASLGHAWHALDAGADGLVLLTAGAGGQTGWANPFAFVRAIRERFDGPVVLAGGISDGRSIFAAEVLGADLAYLGTRFIATYESAADDDYRSALVEATLDDIRLSSDLGGIPASLLAAWLDRTATDSPARTGFAQDRLLANQDAWSAGHSVSGVHSVLKVDELVATLTAEYRQARNSYR</sequence>
<dbReference type="PANTHER" id="PTHR42747">
    <property type="entry name" value="NITRONATE MONOOXYGENASE-RELATED"/>
    <property type="match status" value="1"/>
</dbReference>
<evidence type="ECO:0000256" key="4">
    <source>
        <dbReference type="ARBA" id="ARBA00023002"/>
    </source>
</evidence>
<name>A0ABT3CKK9_9MYCO</name>
<keyword evidence="2" id="KW-0285">Flavoprotein</keyword>
<dbReference type="GO" id="GO:0004497">
    <property type="term" value="F:monooxygenase activity"/>
    <property type="evidence" value="ECO:0007669"/>
    <property type="project" value="UniProtKB-KW"/>
</dbReference>
<comment type="similarity">
    <text evidence="1">Belongs to the nitronate monooxygenase family. NMO class I subfamily.</text>
</comment>
<dbReference type="PANTHER" id="PTHR42747:SF4">
    <property type="entry name" value="BLR1330 PROTEIN"/>
    <property type="match status" value="1"/>
</dbReference>
<proteinExistence type="inferred from homology"/>
<dbReference type="SUPFAM" id="SSF51412">
    <property type="entry name" value="Inosine monophosphate dehydrogenase (IMPDH)"/>
    <property type="match status" value="1"/>
</dbReference>
<evidence type="ECO:0000256" key="2">
    <source>
        <dbReference type="ARBA" id="ARBA00022630"/>
    </source>
</evidence>
<dbReference type="Gene3D" id="3.20.20.70">
    <property type="entry name" value="Aldolase class I"/>
    <property type="match status" value="1"/>
</dbReference>
<dbReference type="InterPro" id="IPR013785">
    <property type="entry name" value="Aldolase_TIM"/>
</dbReference>
<keyword evidence="4" id="KW-0560">Oxidoreductase</keyword>
<evidence type="ECO:0000313" key="7">
    <source>
        <dbReference type="Proteomes" id="UP001526201"/>
    </source>
</evidence>
<dbReference type="Pfam" id="PF03060">
    <property type="entry name" value="NMO"/>
    <property type="match status" value="1"/>
</dbReference>
<evidence type="ECO:0000313" key="6">
    <source>
        <dbReference type="EMBL" id="MCV7229984.1"/>
    </source>
</evidence>
<dbReference type="EMBL" id="JACKTY010000048">
    <property type="protein sequence ID" value="MCV7229984.1"/>
    <property type="molecule type" value="Genomic_DNA"/>
</dbReference>
<keyword evidence="7" id="KW-1185">Reference proteome</keyword>
<evidence type="ECO:0000256" key="5">
    <source>
        <dbReference type="ARBA" id="ARBA00023033"/>
    </source>
</evidence>